<dbReference type="InterPro" id="IPR025525">
    <property type="entry name" value="hAT-like_transposase_RNase-H"/>
</dbReference>
<protein>
    <recommendedName>
        <fullName evidence="1">hAT-like transposase RNase-H fold domain-containing protein</fullName>
    </recommendedName>
</protein>
<proteinExistence type="predicted"/>
<feature type="domain" description="hAT-like transposase RNase-H fold" evidence="1">
    <location>
        <begin position="1"/>
        <end position="47"/>
    </location>
</feature>
<dbReference type="Pfam" id="PF14372">
    <property type="entry name" value="hAT-like_RNase-H"/>
    <property type="match status" value="1"/>
</dbReference>
<gene>
    <name evidence="2" type="ORF">U9M48_036401</name>
</gene>
<sequence length="178" mass="20233">MAVATVLDPRYKMKFLYAMFSEIYGHEGMARETKKVKDMLVELVKEYQGSMEGFGTTDGIGASTNNNVQNEGDAAHIIGFVFRRGNVGKNYKARYNWVVECGRGEISHFEKDCLRYNAWARAEMLGMFFFISFICGGTINSVEEKAMHSWLVVLLGHESHVPNALMTYLDDEEELMCQ</sequence>
<dbReference type="EMBL" id="CP144752">
    <property type="protein sequence ID" value="WVZ90069.1"/>
    <property type="molecule type" value="Genomic_DNA"/>
</dbReference>
<evidence type="ECO:0000259" key="1">
    <source>
        <dbReference type="Pfam" id="PF14372"/>
    </source>
</evidence>
<dbReference type="Proteomes" id="UP001341281">
    <property type="component" value="Chromosome 08"/>
</dbReference>
<accession>A0AAQ3UJ35</accession>
<evidence type="ECO:0000313" key="3">
    <source>
        <dbReference type="Proteomes" id="UP001341281"/>
    </source>
</evidence>
<dbReference type="GO" id="GO:0003677">
    <property type="term" value="F:DNA binding"/>
    <property type="evidence" value="ECO:0007669"/>
    <property type="project" value="InterPro"/>
</dbReference>
<keyword evidence="3" id="KW-1185">Reference proteome</keyword>
<evidence type="ECO:0000313" key="2">
    <source>
        <dbReference type="EMBL" id="WVZ90069.1"/>
    </source>
</evidence>
<organism evidence="2 3">
    <name type="scientific">Paspalum notatum var. saurae</name>
    <dbReference type="NCBI Taxonomy" id="547442"/>
    <lineage>
        <taxon>Eukaryota</taxon>
        <taxon>Viridiplantae</taxon>
        <taxon>Streptophyta</taxon>
        <taxon>Embryophyta</taxon>
        <taxon>Tracheophyta</taxon>
        <taxon>Spermatophyta</taxon>
        <taxon>Magnoliopsida</taxon>
        <taxon>Liliopsida</taxon>
        <taxon>Poales</taxon>
        <taxon>Poaceae</taxon>
        <taxon>PACMAD clade</taxon>
        <taxon>Panicoideae</taxon>
        <taxon>Andropogonodae</taxon>
        <taxon>Paspaleae</taxon>
        <taxon>Paspalinae</taxon>
        <taxon>Paspalum</taxon>
    </lineage>
</organism>
<dbReference type="AlphaFoldDB" id="A0AAQ3UJ35"/>
<name>A0AAQ3UJ35_PASNO</name>
<reference evidence="2 3" key="1">
    <citation type="submission" date="2024-02" db="EMBL/GenBank/DDBJ databases">
        <title>High-quality chromosome-scale genome assembly of Pensacola bahiagrass (Paspalum notatum Flugge var. saurae).</title>
        <authorList>
            <person name="Vega J.M."/>
            <person name="Podio M."/>
            <person name="Orjuela J."/>
            <person name="Siena L.A."/>
            <person name="Pessino S.C."/>
            <person name="Combes M.C."/>
            <person name="Mariac C."/>
            <person name="Albertini E."/>
            <person name="Pupilli F."/>
            <person name="Ortiz J.P.A."/>
            <person name="Leblanc O."/>
        </authorList>
    </citation>
    <scope>NUCLEOTIDE SEQUENCE [LARGE SCALE GENOMIC DNA]</scope>
    <source>
        <strain evidence="2">R1</strain>
        <tissue evidence="2">Leaf</tissue>
    </source>
</reference>